<dbReference type="AlphaFoldDB" id="A0A1I4U9L6"/>
<reference evidence="5 6" key="1">
    <citation type="submission" date="2017-12" db="EMBL/GenBank/DDBJ databases">
        <title>Anaerobic carbon monoxide metabolism by Pleomorphomonas carboxyditropha sp. nov., a new mesophilic hydrogenogenic carboxidotroph.</title>
        <authorList>
            <person name="Esquivel-Elizondo S."/>
            <person name="Krajmalnik-Brown R."/>
        </authorList>
    </citation>
    <scope>NUCLEOTIDE SEQUENCE [LARGE SCALE GENOMIC DNA]</scope>
    <source>
        <strain evidence="5 6">R5-392</strain>
    </source>
</reference>
<dbReference type="InterPro" id="IPR009187">
    <property type="entry name" value="Prok_Ku"/>
</dbReference>
<dbReference type="GO" id="GO:0006310">
    <property type="term" value="P:DNA recombination"/>
    <property type="evidence" value="ECO:0007669"/>
    <property type="project" value="UniProtKB-KW"/>
</dbReference>
<proteinExistence type="inferred from homology"/>
<dbReference type="OrthoDB" id="9780854at2"/>
<name>A0A1I4U9L6_9HYPH</name>
<dbReference type="SMART" id="SM00559">
    <property type="entry name" value="Ku78"/>
    <property type="match status" value="1"/>
</dbReference>
<evidence type="ECO:0000313" key="5">
    <source>
        <dbReference type="EMBL" id="PKR91249.1"/>
    </source>
</evidence>
<organism evidence="5 6">
    <name type="scientific">Pleomorphomonas diazotrophica</name>
    <dbReference type="NCBI Taxonomy" id="1166257"/>
    <lineage>
        <taxon>Bacteria</taxon>
        <taxon>Pseudomonadati</taxon>
        <taxon>Pseudomonadota</taxon>
        <taxon>Alphaproteobacteria</taxon>
        <taxon>Hyphomicrobiales</taxon>
        <taxon>Pleomorphomonadaceae</taxon>
        <taxon>Pleomorphomonas</taxon>
    </lineage>
</organism>
<keyword evidence="1 2" id="KW-0238">DNA-binding</keyword>
<keyword evidence="2" id="KW-0234">DNA repair</keyword>
<dbReference type="PANTHER" id="PTHR41251:SF1">
    <property type="entry name" value="NON-HOMOLOGOUS END JOINING PROTEIN KU"/>
    <property type="match status" value="1"/>
</dbReference>
<evidence type="ECO:0000256" key="2">
    <source>
        <dbReference type="HAMAP-Rule" id="MF_01875"/>
    </source>
</evidence>
<dbReference type="PIRSF" id="PIRSF006493">
    <property type="entry name" value="Prok_Ku"/>
    <property type="match status" value="1"/>
</dbReference>
<dbReference type="PANTHER" id="PTHR41251">
    <property type="entry name" value="NON-HOMOLOGOUS END JOINING PROTEIN KU"/>
    <property type="match status" value="1"/>
</dbReference>
<dbReference type="InterPro" id="IPR016194">
    <property type="entry name" value="SPOC-like_C_dom_sf"/>
</dbReference>
<evidence type="ECO:0000313" key="6">
    <source>
        <dbReference type="Proteomes" id="UP000233491"/>
    </source>
</evidence>
<keyword evidence="6" id="KW-1185">Reference proteome</keyword>
<dbReference type="SUPFAM" id="SSF100939">
    <property type="entry name" value="SPOC domain-like"/>
    <property type="match status" value="1"/>
</dbReference>
<comment type="similarity">
    <text evidence="2">Belongs to the prokaryotic Ku family.</text>
</comment>
<protein>
    <recommendedName>
        <fullName evidence="2">Non-homologous end joining protein Ku</fullName>
    </recommendedName>
</protein>
<dbReference type="Proteomes" id="UP000233491">
    <property type="component" value="Unassembled WGS sequence"/>
</dbReference>
<comment type="subunit">
    <text evidence="2">Homodimer. Interacts with LigD.</text>
</comment>
<evidence type="ECO:0000259" key="4">
    <source>
        <dbReference type="SMART" id="SM00559"/>
    </source>
</evidence>
<evidence type="ECO:0000256" key="3">
    <source>
        <dbReference type="SAM" id="MobiDB-lite"/>
    </source>
</evidence>
<dbReference type="GO" id="GO:0006303">
    <property type="term" value="P:double-strand break repair via nonhomologous end joining"/>
    <property type="evidence" value="ECO:0007669"/>
    <property type="project" value="UniProtKB-UniRule"/>
</dbReference>
<keyword evidence="2" id="KW-0227">DNA damage</keyword>
<feature type="region of interest" description="Disordered" evidence="3">
    <location>
        <begin position="228"/>
        <end position="248"/>
    </location>
</feature>
<gene>
    <name evidence="2" type="primary">ku</name>
    <name evidence="5" type="ORF">CXZ10_00605</name>
</gene>
<dbReference type="NCBIfam" id="TIGR02772">
    <property type="entry name" value="Ku_bact"/>
    <property type="match status" value="1"/>
</dbReference>
<dbReference type="GO" id="GO:0003690">
    <property type="term" value="F:double-stranded DNA binding"/>
    <property type="evidence" value="ECO:0007669"/>
    <property type="project" value="UniProtKB-UniRule"/>
</dbReference>
<comment type="function">
    <text evidence="2">With LigD forms a non-homologous end joining (NHEJ) DNA repair enzyme, which repairs dsDNA breaks with reduced fidelity. Binds linear dsDNA with 5'- and 3'- overhangs but not closed circular dsDNA nor ssDNA. Recruits and stimulates the ligase activity of LigD.</text>
</comment>
<accession>A0A1I4U9L6</accession>
<dbReference type="InterPro" id="IPR006164">
    <property type="entry name" value="DNA_bd_Ku70/Ku80"/>
</dbReference>
<evidence type="ECO:0000256" key="1">
    <source>
        <dbReference type="ARBA" id="ARBA00023125"/>
    </source>
</evidence>
<feature type="domain" description="Ku" evidence="4">
    <location>
        <begin position="55"/>
        <end position="186"/>
    </location>
</feature>
<dbReference type="EMBL" id="PJNW01000001">
    <property type="protein sequence ID" value="PKR91249.1"/>
    <property type="molecule type" value="Genomic_DNA"/>
</dbReference>
<dbReference type="HAMAP" id="MF_01875">
    <property type="entry name" value="Prokaryotic_Ku"/>
    <property type="match status" value="1"/>
</dbReference>
<dbReference type="RefSeq" id="WP_101287013.1">
    <property type="nucleotide sequence ID" value="NZ_FOUQ01000007.1"/>
</dbReference>
<dbReference type="Gene3D" id="2.40.290.10">
    <property type="match status" value="1"/>
</dbReference>
<comment type="caution">
    <text evidence="5">The sequence shown here is derived from an EMBL/GenBank/DDBJ whole genome shotgun (WGS) entry which is preliminary data.</text>
</comment>
<keyword evidence="2" id="KW-0233">DNA recombination</keyword>
<sequence>MASHTFWKGYLKLSLVTCPVTMRPATSESDRVRFHVLNAKTGNRVISRYVDADTGKPVDEDDEVKGYPIDEEGKHVLLEDEEIEAVALESTHTLDIDMFVPSDSVPWVYYDKPHYLLPSDPVGEEAFAVIREAMASTGTVGISRLVLYRRERAVLLEPRGKGIVVWTLRYGDEVRPEKDYFHKIDSDKVEPGAMKLVKELIDKKTVPWDPDMVSDPVQDKLLDIISAKKKKRKAPAKAKPKAEEKPSNVINIMDALRKSVASEKKSKSR</sequence>
<feature type="compositionally biased region" description="Basic residues" evidence="3">
    <location>
        <begin position="228"/>
        <end position="239"/>
    </location>
</feature>
<dbReference type="Pfam" id="PF02735">
    <property type="entry name" value="Ku"/>
    <property type="match status" value="1"/>
</dbReference>